<reference evidence="6 7" key="1">
    <citation type="submission" date="2020-11" db="EMBL/GenBank/DDBJ databases">
        <authorList>
            <person name="Kim M.K."/>
        </authorList>
    </citation>
    <scope>NUCLEOTIDE SEQUENCE [LARGE SCALE GENOMIC DNA]</scope>
    <source>
        <strain evidence="6 7">BT683</strain>
    </source>
</reference>
<feature type="domain" description="Type I restriction modification DNA specificity" evidence="5">
    <location>
        <begin position="10"/>
        <end position="172"/>
    </location>
</feature>
<dbReference type="Pfam" id="PF01420">
    <property type="entry name" value="Methylase_S"/>
    <property type="match status" value="2"/>
</dbReference>
<comment type="similarity">
    <text evidence="1">Belongs to the type-I restriction system S methylase family.</text>
</comment>
<dbReference type="SUPFAM" id="SSF116734">
    <property type="entry name" value="DNA methylase specificity domain"/>
    <property type="match status" value="2"/>
</dbReference>
<dbReference type="PANTHER" id="PTHR43140">
    <property type="entry name" value="TYPE-1 RESTRICTION ENZYME ECOKI SPECIFICITY PROTEIN"/>
    <property type="match status" value="1"/>
</dbReference>
<keyword evidence="6" id="KW-0378">Hydrolase</keyword>
<evidence type="ECO:0000259" key="5">
    <source>
        <dbReference type="Pfam" id="PF01420"/>
    </source>
</evidence>
<keyword evidence="2" id="KW-0680">Restriction system</keyword>
<keyword evidence="7" id="KW-1185">Reference proteome</keyword>
<dbReference type="Gene3D" id="3.90.220.20">
    <property type="entry name" value="DNA methylase specificity domains"/>
    <property type="match status" value="2"/>
</dbReference>
<evidence type="ECO:0000256" key="4">
    <source>
        <dbReference type="SAM" id="MobiDB-lite"/>
    </source>
</evidence>
<proteinExistence type="inferred from homology"/>
<evidence type="ECO:0000313" key="6">
    <source>
        <dbReference type="EMBL" id="MBF9239420.1"/>
    </source>
</evidence>
<evidence type="ECO:0000313" key="7">
    <source>
        <dbReference type="Proteomes" id="UP000597617"/>
    </source>
</evidence>
<dbReference type="Proteomes" id="UP000597617">
    <property type="component" value="Unassembled WGS sequence"/>
</dbReference>
<dbReference type="GO" id="GO:0004519">
    <property type="term" value="F:endonuclease activity"/>
    <property type="evidence" value="ECO:0007669"/>
    <property type="project" value="UniProtKB-KW"/>
</dbReference>
<dbReference type="RefSeq" id="WP_196283768.1">
    <property type="nucleotide sequence ID" value="NZ_JADQDQ010000012.1"/>
</dbReference>
<keyword evidence="6" id="KW-0255">Endonuclease</keyword>
<gene>
    <name evidence="6" type="ORF">I2I05_18655</name>
</gene>
<dbReference type="InterPro" id="IPR051212">
    <property type="entry name" value="Type-I_RE_S_subunit"/>
</dbReference>
<name>A0ABS0INS9_9BACT</name>
<dbReference type="CDD" id="cd17293">
    <property type="entry name" value="RMtype1_S_Ppo21ORF8840P_TRD1-CR1_like"/>
    <property type="match status" value="1"/>
</dbReference>
<feature type="domain" description="Type I restriction modification DNA specificity" evidence="5">
    <location>
        <begin position="271"/>
        <end position="456"/>
    </location>
</feature>
<evidence type="ECO:0000256" key="2">
    <source>
        <dbReference type="ARBA" id="ARBA00022747"/>
    </source>
</evidence>
<sequence length="517" mass="56783">MEEQQELPQGWIWTTVNQLGKSVTGNTPSTSNPEFYGGPIPFFKPGDLGSGYAISEAETNITEAGAASARILPPYSILVTCIGATIGKTGFSTVAGATNQQINALVPAAAVVVPQFAYFGFISPVLYRQIIDNASSTTLPILNKSKFEALAFPLPPLPEQRRIVAKLEELFSKLDAGVAAVRRTQALLKRYRQSVLHAAVTGELTRAWREAHPAPAETGAALLERIRAERRAQWEAAQVAKRGGQLPLGDGWKSKYVEPGEPDTSELPDLPEGWAVARLDIIASLKGGVTKDSKRQHVESRSVPYLRVANVQRGYLDLTEIKEIEASEEAIRDLALQYGDVLFNEGGDLDKLGRGWIWENQVPECIHQNHVFRARTYLPEMASRLISYWGNSFGQLYFMRVGKQTTNLASINLSKLSEFPVPLPPLAEQEQIVVEVEARISVLDKLEQTLTDELKRAERLRQSILHRAFTGRLVPQDATDEPAAALLARLREAPATSARAKPARGRKAVAQQPTLGL</sequence>
<accession>A0ABS0INS9</accession>
<organism evidence="6 7">
    <name type="scientific">Hymenobacter jeongseonensis</name>
    <dbReference type="NCBI Taxonomy" id="2791027"/>
    <lineage>
        <taxon>Bacteria</taxon>
        <taxon>Pseudomonadati</taxon>
        <taxon>Bacteroidota</taxon>
        <taxon>Cytophagia</taxon>
        <taxon>Cytophagales</taxon>
        <taxon>Hymenobacteraceae</taxon>
        <taxon>Hymenobacter</taxon>
    </lineage>
</organism>
<comment type="caution">
    <text evidence="6">The sequence shown here is derived from an EMBL/GenBank/DDBJ whole genome shotgun (WGS) entry which is preliminary data.</text>
</comment>
<protein>
    <submittedName>
        <fullName evidence="6">Restriction endonuclease subunit S</fullName>
    </submittedName>
</protein>
<feature type="region of interest" description="Disordered" evidence="4">
    <location>
        <begin position="495"/>
        <end position="517"/>
    </location>
</feature>
<evidence type="ECO:0000256" key="3">
    <source>
        <dbReference type="ARBA" id="ARBA00023125"/>
    </source>
</evidence>
<evidence type="ECO:0000256" key="1">
    <source>
        <dbReference type="ARBA" id="ARBA00010923"/>
    </source>
</evidence>
<dbReference type="PANTHER" id="PTHR43140:SF1">
    <property type="entry name" value="TYPE I RESTRICTION ENZYME ECOKI SPECIFICITY SUBUNIT"/>
    <property type="match status" value="1"/>
</dbReference>
<dbReference type="CDD" id="cd17253">
    <property type="entry name" value="RMtype1_S_Eco933I-TRD2-CR2_like"/>
    <property type="match status" value="1"/>
</dbReference>
<keyword evidence="3" id="KW-0238">DNA-binding</keyword>
<dbReference type="InterPro" id="IPR000055">
    <property type="entry name" value="Restrct_endonuc_typeI_TRD"/>
</dbReference>
<dbReference type="InterPro" id="IPR044946">
    <property type="entry name" value="Restrct_endonuc_typeI_TRD_sf"/>
</dbReference>
<dbReference type="EMBL" id="JADQDQ010000012">
    <property type="protein sequence ID" value="MBF9239420.1"/>
    <property type="molecule type" value="Genomic_DNA"/>
</dbReference>
<keyword evidence="6" id="KW-0540">Nuclease</keyword>